<dbReference type="Proteomes" id="UP000033103">
    <property type="component" value="Chromosome"/>
</dbReference>
<dbReference type="STRING" id="187101.VC03_02565"/>
<evidence type="ECO:0000313" key="3">
    <source>
        <dbReference type="EMBL" id="AKC96129.1"/>
    </source>
</evidence>
<dbReference type="Pfam" id="PF03816">
    <property type="entry name" value="LytR_cpsA_psr"/>
    <property type="match status" value="1"/>
</dbReference>
<accession>A0A0E3UUD6</accession>
<dbReference type="PANTHER" id="PTHR33392:SF6">
    <property type="entry name" value="POLYISOPRENYL-TEICHOIC ACID--PEPTIDOGLYCAN TEICHOIC ACID TRANSFERASE TAGU"/>
    <property type="match status" value="1"/>
</dbReference>
<dbReference type="EMBL" id="CP011280">
    <property type="protein sequence ID" value="AKC96129.1"/>
    <property type="molecule type" value="Genomic_DNA"/>
</dbReference>
<keyword evidence="4" id="KW-1185">Reference proteome</keyword>
<sequence length="254" mass="29343">MRRVVLLLIVILFIWLMLPYNILILGSDARTENLKGSRTDGIVLVKVIPLLFTIKMVSIPRDSYVSIYGKDKYDKITHAFAFGGKECSIKTVENFLDTRVNYSVVFRFEDIVNITDILDGVDIVSNHTFVQDGWSFKKDQKYTVKGDSALAYARHRKSDSDFKREERQRQLMKSIIFKLISPSGVKKIPNVFSYAYNNMQISYNPLKILPSFLGLFNIQQYEIKGESTRKNGIYYFVPSEDSVNDIKSKFKIMI</sequence>
<dbReference type="Gene3D" id="3.40.630.190">
    <property type="entry name" value="LCP protein"/>
    <property type="match status" value="1"/>
</dbReference>
<protein>
    <submittedName>
        <fullName evidence="3">Transcriptional regulator</fullName>
    </submittedName>
</protein>
<organism evidence="3 4">
    <name type="scientific">Sneathia vaginalis</name>
    <dbReference type="NCBI Taxonomy" id="187101"/>
    <lineage>
        <taxon>Bacteria</taxon>
        <taxon>Fusobacteriati</taxon>
        <taxon>Fusobacteriota</taxon>
        <taxon>Fusobacteriia</taxon>
        <taxon>Fusobacteriales</taxon>
        <taxon>Leptotrichiaceae</taxon>
        <taxon>Sneathia</taxon>
    </lineage>
</organism>
<gene>
    <name evidence="3" type="ORF">VC03_02565</name>
</gene>
<feature type="domain" description="Cell envelope-related transcriptional attenuator" evidence="2">
    <location>
        <begin position="38"/>
        <end position="179"/>
    </location>
</feature>
<evidence type="ECO:0000259" key="2">
    <source>
        <dbReference type="Pfam" id="PF03816"/>
    </source>
</evidence>
<name>A0A0E3UUD6_9FUSO</name>
<dbReference type="PATRIC" id="fig|1069640.6.peg.493"/>
<reference evidence="3 4" key="1">
    <citation type="journal article" date="2012" name="BMC Genomics">
        <title>Genomic sequence analysis and characterization of Sneathia amnii sp. nov.</title>
        <authorList>
            <consortium name="Vaginal Microbiome Consortium (additional members)"/>
            <person name="Harwich M.D.Jr."/>
            <person name="Serrano M.G."/>
            <person name="Fettweis J.M."/>
            <person name="Alves J.M."/>
            <person name="Reimers M.A."/>
            <person name="Buck G.A."/>
            <person name="Jefferson K.K."/>
        </authorList>
    </citation>
    <scope>NUCLEOTIDE SEQUENCE [LARGE SCALE GENOMIC DNA]</scope>
    <source>
        <strain evidence="3 4">SN35</strain>
    </source>
</reference>
<evidence type="ECO:0000313" key="4">
    <source>
        <dbReference type="Proteomes" id="UP000033103"/>
    </source>
</evidence>
<dbReference type="InterPro" id="IPR004474">
    <property type="entry name" value="LytR_CpsA_psr"/>
</dbReference>
<proteinExistence type="inferred from homology"/>
<dbReference type="OrthoDB" id="27330at2"/>
<dbReference type="HOGENOM" id="CLU_016455_2_2_0"/>
<dbReference type="PANTHER" id="PTHR33392">
    <property type="entry name" value="POLYISOPRENYL-TEICHOIC ACID--PEPTIDOGLYCAN TEICHOIC ACID TRANSFERASE TAGU"/>
    <property type="match status" value="1"/>
</dbReference>
<comment type="similarity">
    <text evidence="1">Belongs to the LytR/CpsA/Psr (LCP) family.</text>
</comment>
<dbReference type="AlphaFoldDB" id="A0A0E3UUD6"/>
<dbReference type="KEGG" id="sns:VC03_02565"/>
<dbReference type="InterPro" id="IPR050922">
    <property type="entry name" value="LytR/CpsA/Psr_CW_biosynth"/>
</dbReference>
<dbReference type="NCBIfam" id="TIGR00350">
    <property type="entry name" value="lytR_cpsA_psr"/>
    <property type="match status" value="1"/>
</dbReference>
<evidence type="ECO:0000256" key="1">
    <source>
        <dbReference type="ARBA" id="ARBA00006068"/>
    </source>
</evidence>